<keyword evidence="4" id="KW-1185">Reference proteome</keyword>
<evidence type="ECO:0000259" key="2">
    <source>
        <dbReference type="Pfam" id="PF00892"/>
    </source>
</evidence>
<feature type="transmembrane region" description="Helical" evidence="1">
    <location>
        <begin position="84"/>
        <end position="101"/>
    </location>
</feature>
<dbReference type="GO" id="GO:0016020">
    <property type="term" value="C:membrane"/>
    <property type="evidence" value="ECO:0007669"/>
    <property type="project" value="InterPro"/>
</dbReference>
<evidence type="ECO:0000256" key="1">
    <source>
        <dbReference type="SAM" id="Phobius"/>
    </source>
</evidence>
<dbReference type="EMBL" id="JABFJV010000664">
    <property type="protein sequence ID" value="NOK39870.1"/>
    <property type="molecule type" value="Genomic_DNA"/>
</dbReference>
<organism evidence="3 4">
    <name type="scientific">Corallococcus exercitus</name>
    <dbReference type="NCBI Taxonomy" id="2316736"/>
    <lineage>
        <taxon>Bacteria</taxon>
        <taxon>Pseudomonadati</taxon>
        <taxon>Myxococcota</taxon>
        <taxon>Myxococcia</taxon>
        <taxon>Myxococcales</taxon>
        <taxon>Cystobacterineae</taxon>
        <taxon>Myxococcaceae</taxon>
        <taxon>Corallococcus</taxon>
    </lineage>
</organism>
<keyword evidence="1" id="KW-0812">Transmembrane</keyword>
<evidence type="ECO:0000313" key="4">
    <source>
        <dbReference type="Proteomes" id="UP000563426"/>
    </source>
</evidence>
<evidence type="ECO:0000313" key="3">
    <source>
        <dbReference type="EMBL" id="NOK39870.1"/>
    </source>
</evidence>
<dbReference type="SUPFAM" id="SSF103481">
    <property type="entry name" value="Multidrug resistance efflux transporter EmrE"/>
    <property type="match status" value="1"/>
</dbReference>
<dbReference type="AlphaFoldDB" id="A0A7Y4KV47"/>
<sequence>ASSVACGLCIGQFMLLRPLSAAGVPEPVLWLSLLNATACTVAPVLLLMLAIARIGAPLAAQVGMVGPMSTLLMGYAILGEPMNAWIALGTLLVLGGVFLVGRR</sequence>
<feature type="non-terminal residue" evidence="3">
    <location>
        <position position="1"/>
    </location>
</feature>
<dbReference type="InterPro" id="IPR037185">
    <property type="entry name" value="EmrE-like"/>
</dbReference>
<feature type="transmembrane region" description="Helical" evidence="1">
    <location>
        <begin position="58"/>
        <end position="78"/>
    </location>
</feature>
<keyword evidence="1" id="KW-1133">Transmembrane helix</keyword>
<dbReference type="RefSeq" id="WP_171439300.1">
    <property type="nucleotide sequence ID" value="NZ_JABFJV010000664.1"/>
</dbReference>
<protein>
    <submittedName>
        <fullName evidence="3">EamA family transporter</fullName>
    </submittedName>
</protein>
<gene>
    <name evidence="3" type="ORF">HMI49_42630</name>
</gene>
<comment type="caution">
    <text evidence="3">The sequence shown here is derived from an EMBL/GenBank/DDBJ whole genome shotgun (WGS) entry which is preliminary data.</text>
</comment>
<dbReference type="Pfam" id="PF00892">
    <property type="entry name" value="EamA"/>
    <property type="match status" value="1"/>
</dbReference>
<accession>A0A7Y4KV47</accession>
<reference evidence="3 4" key="1">
    <citation type="submission" date="2020-05" db="EMBL/GenBank/DDBJ databases">
        <authorList>
            <person name="Whitworth D."/>
        </authorList>
    </citation>
    <scope>NUCLEOTIDE SEQUENCE [LARGE SCALE GENOMIC DNA]</scope>
    <source>
        <strain evidence="3 4">AB043B</strain>
    </source>
</reference>
<name>A0A7Y4KV47_9BACT</name>
<dbReference type="Gene3D" id="1.10.3730.20">
    <property type="match status" value="1"/>
</dbReference>
<feature type="transmembrane region" description="Helical" evidence="1">
    <location>
        <begin position="31"/>
        <end position="51"/>
    </location>
</feature>
<dbReference type="InterPro" id="IPR000620">
    <property type="entry name" value="EamA_dom"/>
</dbReference>
<feature type="domain" description="EamA" evidence="2">
    <location>
        <begin position="24"/>
        <end position="100"/>
    </location>
</feature>
<keyword evidence="1" id="KW-0472">Membrane</keyword>
<proteinExistence type="predicted"/>
<dbReference type="Proteomes" id="UP000563426">
    <property type="component" value="Unassembled WGS sequence"/>
</dbReference>